<evidence type="ECO:0000256" key="1">
    <source>
        <dbReference type="ARBA" id="ARBA00004141"/>
    </source>
</evidence>
<feature type="region of interest" description="Disordered" evidence="5">
    <location>
        <begin position="448"/>
        <end position="477"/>
    </location>
</feature>
<feature type="transmembrane region" description="Helical" evidence="6">
    <location>
        <begin position="44"/>
        <end position="66"/>
    </location>
</feature>
<dbReference type="SUPFAM" id="SSF103473">
    <property type="entry name" value="MFS general substrate transporter"/>
    <property type="match status" value="1"/>
</dbReference>
<evidence type="ECO:0000313" key="7">
    <source>
        <dbReference type="EMBL" id="PWN34057.1"/>
    </source>
</evidence>
<dbReference type="RefSeq" id="XP_025354359.1">
    <property type="nucleotide sequence ID" value="XM_025501849.1"/>
</dbReference>
<gene>
    <name evidence="7" type="ORF">FA14DRAFT_191150</name>
</gene>
<dbReference type="Proteomes" id="UP000245771">
    <property type="component" value="Unassembled WGS sequence"/>
</dbReference>
<evidence type="ECO:0008006" key="9">
    <source>
        <dbReference type="Google" id="ProtNLM"/>
    </source>
</evidence>
<evidence type="ECO:0000313" key="8">
    <source>
        <dbReference type="Proteomes" id="UP000245771"/>
    </source>
</evidence>
<sequence length="648" mass="72498">MIDEERRPLLGGEGQTDNQTDNNKVHSNQTFSDKFRERWPIAKLLIVALMMFISSSAIFPALIQLVRSFACAEYYEQHPHSAIMQSLVSFKNDPVDLCDIDEVERRSASILTFIQIIGSLMATISLFILQPKLRKWGKKTIFLISIAILLFDRVPALFLPIGYPFRSPDDPMPISSTTSFRIFIGLCMLGNSMGSEFVGLFCMRLFVTEASSTGNKTQGLLGIAQMNIISITIGPALTAWLGTLIPFSSSTFLKLFTLFRHTHDDQERQPTLPGPPTHGPIPPVPPAAKIENVSPYLISTITILLTLVIAYILLPADHREDEIEESASDDHTNKTKVREPFYWRLWPRKDIDGKRDWRILKVVLVAMLHMGSAYTINIYITFFGHSFHWGPESVSLILSWLGIARLFSLFIVTPFLIAYLERVVQKPAPIQHLKLEEIKAIAKEAPVDEPPVESASEFRPRETYGSTSEEEEDNTTSHTIRGAVVTWRALVDRSVLKLSWCFDISGWALCAIFTVFGSASLLLLSAAVVALGAPAQAVRQAVDLVIVGDVLARTAEHPHQRIEGETGIEEDQQVAHSNAQADEIYFSLSSIFESTITFIGPIFSTYVYNRTLTTFPAANWLTAVVMYTIAFILHFSIPLHVRSTIRNA</sequence>
<dbReference type="InterPro" id="IPR036259">
    <property type="entry name" value="MFS_trans_sf"/>
</dbReference>
<feature type="compositionally biased region" description="Pro residues" evidence="5">
    <location>
        <begin position="272"/>
        <end position="285"/>
    </location>
</feature>
<organism evidence="7 8">
    <name type="scientific">Meira miltonrushii</name>
    <dbReference type="NCBI Taxonomy" id="1280837"/>
    <lineage>
        <taxon>Eukaryota</taxon>
        <taxon>Fungi</taxon>
        <taxon>Dikarya</taxon>
        <taxon>Basidiomycota</taxon>
        <taxon>Ustilaginomycotina</taxon>
        <taxon>Exobasidiomycetes</taxon>
        <taxon>Exobasidiales</taxon>
        <taxon>Brachybasidiaceae</taxon>
        <taxon>Meira</taxon>
    </lineage>
</organism>
<evidence type="ECO:0000256" key="3">
    <source>
        <dbReference type="ARBA" id="ARBA00022989"/>
    </source>
</evidence>
<feature type="transmembrane region" description="Helical" evidence="6">
    <location>
        <begin position="400"/>
        <end position="420"/>
    </location>
</feature>
<accession>A0A316V8Y4</accession>
<keyword evidence="8" id="KW-1185">Reference proteome</keyword>
<dbReference type="PANTHER" id="PTHR23507">
    <property type="entry name" value="ZGC:174356"/>
    <property type="match status" value="1"/>
</dbReference>
<feature type="region of interest" description="Disordered" evidence="5">
    <location>
        <begin position="1"/>
        <end position="27"/>
    </location>
</feature>
<feature type="transmembrane region" description="Helical" evidence="6">
    <location>
        <begin position="110"/>
        <end position="129"/>
    </location>
</feature>
<feature type="transmembrane region" description="Helical" evidence="6">
    <location>
        <begin position="584"/>
        <end position="608"/>
    </location>
</feature>
<protein>
    <recommendedName>
        <fullName evidence="9">MFS general substrate transporter</fullName>
    </recommendedName>
</protein>
<reference evidence="7 8" key="1">
    <citation type="journal article" date="2018" name="Mol. Biol. Evol.">
        <title>Broad Genomic Sampling Reveals a Smut Pathogenic Ancestry of the Fungal Clade Ustilaginomycotina.</title>
        <authorList>
            <person name="Kijpornyongpan T."/>
            <person name="Mondo S.J."/>
            <person name="Barry K."/>
            <person name="Sandor L."/>
            <person name="Lee J."/>
            <person name="Lipzen A."/>
            <person name="Pangilinan J."/>
            <person name="LaButti K."/>
            <person name="Hainaut M."/>
            <person name="Henrissat B."/>
            <person name="Grigoriev I.V."/>
            <person name="Spatafora J.W."/>
            <person name="Aime M.C."/>
        </authorList>
    </citation>
    <scope>NUCLEOTIDE SEQUENCE [LARGE SCALE GENOMIC DNA]</scope>
    <source>
        <strain evidence="7 8">MCA 3882</strain>
    </source>
</reference>
<feature type="transmembrane region" description="Helical" evidence="6">
    <location>
        <begin position="182"/>
        <end position="207"/>
    </location>
</feature>
<proteinExistence type="predicted"/>
<feature type="transmembrane region" description="Helical" evidence="6">
    <location>
        <begin position="507"/>
        <end position="533"/>
    </location>
</feature>
<name>A0A316V8Y4_9BASI</name>
<keyword evidence="2 6" id="KW-0812">Transmembrane</keyword>
<keyword evidence="3 6" id="KW-1133">Transmembrane helix</keyword>
<feature type="transmembrane region" description="Helical" evidence="6">
    <location>
        <begin position="293"/>
        <end position="314"/>
    </location>
</feature>
<evidence type="ECO:0000256" key="4">
    <source>
        <dbReference type="ARBA" id="ARBA00023136"/>
    </source>
</evidence>
<feature type="transmembrane region" description="Helical" evidence="6">
    <location>
        <begin position="141"/>
        <end position="162"/>
    </location>
</feature>
<evidence type="ECO:0000256" key="2">
    <source>
        <dbReference type="ARBA" id="ARBA00022692"/>
    </source>
</evidence>
<evidence type="ECO:0000256" key="5">
    <source>
        <dbReference type="SAM" id="MobiDB-lite"/>
    </source>
</evidence>
<dbReference type="InParanoid" id="A0A316V8Y4"/>
<feature type="transmembrane region" description="Helical" evidence="6">
    <location>
        <begin position="620"/>
        <end position="641"/>
    </location>
</feature>
<dbReference type="GeneID" id="37023630"/>
<dbReference type="Gene3D" id="1.20.1250.20">
    <property type="entry name" value="MFS general substrate transporter like domains"/>
    <property type="match status" value="1"/>
</dbReference>
<dbReference type="EMBL" id="KZ819604">
    <property type="protein sequence ID" value="PWN34057.1"/>
    <property type="molecule type" value="Genomic_DNA"/>
</dbReference>
<dbReference type="OrthoDB" id="3026777at2759"/>
<feature type="transmembrane region" description="Helical" evidence="6">
    <location>
        <begin position="359"/>
        <end position="380"/>
    </location>
</feature>
<feature type="transmembrane region" description="Helical" evidence="6">
    <location>
        <begin position="219"/>
        <end position="241"/>
    </location>
</feature>
<dbReference type="PANTHER" id="PTHR23507:SF1">
    <property type="entry name" value="FI18259P1-RELATED"/>
    <property type="match status" value="1"/>
</dbReference>
<feature type="compositionally biased region" description="Polar residues" evidence="5">
    <location>
        <begin position="15"/>
        <end position="27"/>
    </location>
</feature>
<dbReference type="GO" id="GO:0016020">
    <property type="term" value="C:membrane"/>
    <property type="evidence" value="ECO:0007669"/>
    <property type="project" value="UniProtKB-SubCell"/>
</dbReference>
<dbReference type="GO" id="GO:0022857">
    <property type="term" value="F:transmembrane transporter activity"/>
    <property type="evidence" value="ECO:0007669"/>
    <property type="project" value="TreeGrafter"/>
</dbReference>
<dbReference type="AlphaFoldDB" id="A0A316V8Y4"/>
<evidence type="ECO:0000256" key="6">
    <source>
        <dbReference type="SAM" id="Phobius"/>
    </source>
</evidence>
<feature type="region of interest" description="Disordered" evidence="5">
    <location>
        <begin position="265"/>
        <end position="285"/>
    </location>
</feature>
<keyword evidence="4 6" id="KW-0472">Membrane</keyword>
<comment type="subcellular location">
    <subcellularLocation>
        <location evidence="1">Membrane</location>
        <topology evidence="1">Multi-pass membrane protein</topology>
    </subcellularLocation>
</comment>